<protein>
    <submittedName>
        <fullName evidence="1">Uncharacterized protein</fullName>
    </submittedName>
</protein>
<dbReference type="AlphaFoldDB" id="A0A3B1AWJ9"/>
<feature type="non-terminal residue" evidence="1">
    <location>
        <position position="1"/>
    </location>
</feature>
<proteinExistence type="predicted"/>
<dbReference type="EMBL" id="UOFX01000034">
    <property type="protein sequence ID" value="VAX08132.1"/>
    <property type="molecule type" value="Genomic_DNA"/>
</dbReference>
<sequence>AVVLEFERYAQRQSDVGMEMLIQAFVDEYNNGLLEVRQIGGINQISKDELNLWRDLVWEKQGVDTSLNEGILQILIEISDELIEITGKKLEPARKAKLIAAIYQLNVATEGGVERSILLNLLKTLS</sequence>
<gene>
    <name evidence="1" type="ORF">MNBD_GAMMA26-1758</name>
</gene>
<reference evidence="1" key="1">
    <citation type="submission" date="2018-06" db="EMBL/GenBank/DDBJ databases">
        <authorList>
            <person name="Zhirakovskaya E."/>
        </authorList>
    </citation>
    <scope>NUCLEOTIDE SEQUENCE</scope>
</reference>
<accession>A0A3B1AWJ9</accession>
<organism evidence="1">
    <name type="scientific">hydrothermal vent metagenome</name>
    <dbReference type="NCBI Taxonomy" id="652676"/>
    <lineage>
        <taxon>unclassified sequences</taxon>
        <taxon>metagenomes</taxon>
        <taxon>ecological metagenomes</taxon>
    </lineage>
</organism>
<evidence type="ECO:0000313" key="1">
    <source>
        <dbReference type="EMBL" id="VAX08132.1"/>
    </source>
</evidence>
<name>A0A3B1AWJ9_9ZZZZ</name>